<dbReference type="EMBL" id="UINC01072555">
    <property type="protein sequence ID" value="SVC08286.1"/>
    <property type="molecule type" value="Genomic_DNA"/>
</dbReference>
<organism evidence="1">
    <name type="scientific">marine metagenome</name>
    <dbReference type="NCBI Taxonomy" id="408172"/>
    <lineage>
        <taxon>unclassified sequences</taxon>
        <taxon>metagenomes</taxon>
        <taxon>ecological metagenomes</taxon>
    </lineage>
</organism>
<gene>
    <name evidence="1" type="ORF">METZ01_LOCUS261140</name>
</gene>
<dbReference type="AlphaFoldDB" id="A0A382J8Q7"/>
<reference evidence="1" key="1">
    <citation type="submission" date="2018-05" db="EMBL/GenBank/DDBJ databases">
        <authorList>
            <person name="Lanie J.A."/>
            <person name="Ng W.-L."/>
            <person name="Kazmierczak K.M."/>
            <person name="Andrzejewski T.M."/>
            <person name="Davidsen T.M."/>
            <person name="Wayne K.J."/>
            <person name="Tettelin H."/>
            <person name="Glass J.I."/>
            <person name="Rusch D."/>
            <person name="Podicherti R."/>
            <person name="Tsui H.-C.T."/>
            <person name="Winkler M.E."/>
        </authorList>
    </citation>
    <scope>NUCLEOTIDE SEQUENCE</scope>
</reference>
<protein>
    <submittedName>
        <fullName evidence="1">Uncharacterized protein</fullName>
    </submittedName>
</protein>
<sequence length="80" mass="9659">MLINYNVFTIKKSGKKLNKPISQKQVFKSLLDQKGIILSEQDFNEAYLSYRNFRKNYSELMKENFRDFEPRQRTFGELNE</sequence>
<proteinExistence type="predicted"/>
<accession>A0A382J8Q7</accession>
<evidence type="ECO:0000313" key="1">
    <source>
        <dbReference type="EMBL" id="SVC08286.1"/>
    </source>
</evidence>
<name>A0A382J8Q7_9ZZZZ</name>